<dbReference type="Gene3D" id="3.20.20.80">
    <property type="entry name" value="Glycosidases"/>
    <property type="match status" value="1"/>
</dbReference>
<feature type="chain" id="PRO_5015392499" description="Endo-alpha-N-acetylgalactosaminidase domain-containing protein" evidence="1">
    <location>
        <begin position="18"/>
        <end position="443"/>
    </location>
</feature>
<name>A0A2S7KRY9_9FLAO</name>
<sequence length="443" mass="50559">MRQKLKYLIFLAFIACAYDVQYDVSGAYYDWTVTKQPEHPWMLDYNKTLVTKFFMCSRDGKGDFDTVYLDFEGALDVIRKLDNITLGIPKVVYLVGWQYNGHDSKYPSWAEVNNALKRPQDITALQSLRWLIGEARSYNTTVSLHLNMIDAFQDSPLWSTYLEEDVIAKDSLGNPIPGEVFWDMQSYQISYTMEWELGLAQQRIDCLLEMIPELKEGGTIHIDAFHSMRPSGVGEPISPYTGITMEEEIATQRKIFRYWREKGLDVTCEAGMYWLRKDPFLGLQAASWHNTSSNFEKEDWLGKPEYFDGLPIALSAYTPMQCEPEVMKDPITLTGLKEQVATRLVPWYLSRNPGLQQNSEYVVTDSLVIAPIGWNKSQMIIYAPNGLNQKLDMTQTAVAGANKLLFSEITLDGLRELDTLQIEEGLLQLQLPEGVLGTLSLID</sequence>
<feature type="signal peptide" evidence="1">
    <location>
        <begin position="1"/>
        <end position="17"/>
    </location>
</feature>
<keyword evidence="1" id="KW-0732">Signal</keyword>
<reference evidence="3 4" key="1">
    <citation type="submission" date="2016-11" db="EMBL/GenBank/DDBJ databases">
        <title>Trade-off between light-utilization and light-protection in marine flavobacteria.</title>
        <authorList>
            <person name="Kumagai Y."/>
        </authorList>
    </citation>
    <scope>NUCLEOTIDE SEQUENCE [LARGE SCALE GENOMIC DNA]</scope>
    <source>
        <strain evidence="3 4">NBRC 107741</strain>
    </source>
</reference>
<keyword evidence="4" id="KW-1185">Reference proteome</keyword>
<protein>
    <recommendedName>
        <fullName evidence="2">Endo-alpha-N-acetylgalactosaminidase domain-containing protein</fullName>
    </recommendedName>
</protein>
<gene>
    <name evidence="3" type="ORF">BST85_11185</name>
</gene>
<accession>A0A2S7KRY9</accession>
<dbReference type="RefSeq" id="WP_104813327.1">
    <property type="nucleotide sequence ID" value="NZ_MQUB01000001.1"/>
</dbReference>
<dbReference type="Proteomes" id="UP000239800">
    <property type="component" value="Unassembled WGS sequence"/>
</dbReference>
<dbReference type="Pfam" id="PF12905">
    <property type="entry name" value="Glyco_hydro_101"/>
    <property type="match status" value="1"/>
</dbReference>
<comment type="caution">
    <text evidence="3">The sequence shown here is derived from an EMBL/GenBank/DDBJ whole genome shotgun (WGS) entry which is preliminary data.</text>
</comment>
<dbReference type="GO" id="GO:0033926">
    <property type="term" value="F:endo-alpha-N-acetylgalactosaminidase activity"/>
    <property type="evidence" value="ECO:0007669"/>
    <property type="project" value="InterPro"/>
</dbReference>
<organism evidence="3 4">
    <name type="scientific">Aureitalea marina</name>
    <dbReference type="NCBI Taxonomy" id="930804"/>
    <lineage>
        <taxon>Bacteria</taxon>
        <taxon>Pseudomonadati</taxon>
        <taxon>Bacteroidota</taxon>
        <taxon>Flavobacteriia</taxon>
        <taxon>Flavobacteriales</taxon>
        <taxon>Flavobacteriaceae</taxon>
        <taxon>Aureitalea</taxon>
    </lineage>
</organism>
<evidence type="ECO:0000259" key="2">
    <source>
        <dbReference type="Pfam" id="PF12905"/>
    </source>
</evidence>
<evidence type="ECO:0000313" key="4">
    <source>
        <dbReference type="Proteomes" id="UP000239800"/>
    </source>
</evidence>
<feature type="domain" description="Endo-alpha-N-acetylgalactosaminidase" evidence="2">
    <location>
        <begin position="71"/>
        <end position="227"/>
    </location>
</feature>
<proteinExistence type="predicted"/>
<evidence type="ECO:0000313" key="3">
    <source>
        <dbReference type="EMBL" id="PQB05389.1"/>
    </source>
</evidence>
<dbReference type="EMBL" id="MQUB01000001">
    <property type="protein sequence ID" value="PQB05389.1"/>
    <property type="molecule type" value="Genomic_DNA"/>
</dbReference>
<dbReference type="OrthoDB" id="1095434at2"/>
<evidence type="ECO:0000256" key="1">
    <source>
        <dbReference type="SAM" id="SignalP"/>
    </source>
</evidence>
<dbReference type="InterPro" id="IPR025706">
    <property type="entry name" value="Endoa_GalNAc"/>
</dbReference>
<dbReference type="AlphaFoldDB" id="A0A2S7KRY9"/>